<name>A0A6J7JP76_9ZZZZ</name>
<feature type="domain" description="DUF4143" evidence="2">
    <location>
        <begin position="198"/>
        <end position="378"/>
    </location>
</feature>
<sequence>MAEYRSRIADAQLDLALDALGAVLIEGVKGCGKTQTARQRAVSEILLDRVPDGDQLLAVNPGLLLDGPTPRLIDEWQRVPAVWDAVRRGVDDRRDPGQFILTGSATPADDVPRHSGSGRFARLRMRPLTLAELGHSTSKISLARLLAGEDVPSAVSEISVPRYAEHVVTGGWPLLIGRGPDEAATYLQSYLDSLIEVDILTVSGTRRDPRRVRRFLHSYAQLTAHPAKVATIVQRAGGGDDRSPLPASRLGEVPEERGLSRWAAEPYLDAARRLMVLDDVDAWSPNLRSRSQLVETPKRHLVDPSLAAALMRCSPQRLLEDLETFGFLFESLVTRDVRVYAQDNDAEIYHYREAGGRFEVDLIVEDRDGNWIGIEVKLGGGHSIDAGAGSLLKLASARVAKRPLALMVVTGGQYSYRRTDGVYVVPLGCLGP</sequence>
<feature type="domain" description="AAA" evidence="1">
    <location>
        <begin position="22"/>
        <end position="133"/>
    </location>
</feature>
<dbReference type="PANTHER" id="PTHR43566:SF2">
    <property type="entry name" value="DUF4143 DOMAIN-CONTAINING PROTEIN"/>
    <property type="match status" value="1"/>
</dbReference>
<dbReference type="AlphaFoldDB" id="A0A6J7JP76"/>
<proteinExistence type="predicted"/>
<dbReference type="Pfam" id="PF13173">
    <property type="entry name" value="AAA_14"/>
    <property type="match status" value="1"/>
</dbReference>
<protein>
    <submittedName>
        <fullName evidence="3">Unannotated protein</fullName>
    </submittedName>
</protein>
<evidence type="ECO:0000259" key="1">
    <source>
        <dbReference type="Pfam" id="PF13173"/>
    </source>
</evidence>
<evidence type="ECO:0000313" key="3">
    <source>
        <dbReference type="EMBL" id="CAB4945226.1"/>
    </source>
</evidence>
<dbReference type="PANTHER" id="PTHR43566">
    <property type="entry name" value="CONSERVED PROTEIN"/>
    <property type="match status" value="1"/>
</dbReference>
<dbReference type="EMBL" id="CAFBNE010000030">
    <property type="protein sequence ID" value="CAB4945226.1"/>
    <property type="molecule type" value="Genomic_DNA"/>
</dbReference>
<dbReference type="InterPro" id="IPR041682">
    <property type="entry name" value="AAA_14"/>
</dbReference>
<gene>
    <name evidence="3" type="ORF">UFOPK3772_01186</name>
</gene>
<reference evidence="3" key="1">
    <citation type="submission" date="2020-05" db="EMBL/GenBank/DDBJ databases">
        <authorList>
            <person name="Chiriac C."/>
            <person name="Salcher M."/>
            <person name="Ghai R."/>
            <person name="Kavagutti S V."/>
        </authorList>
    </citation>
    <scope>NUCLEOTIDE SEQUENCE</scope>
</reference>
<dbReference type="Pfam" id="PF13635">
    <property type="entry name" value="DUF4143"/>
    <property type="match status" value="1"/>
</dbReference>
<organism evidence="3">
    <name type="scientific">freshwater metagenome</name>
    <dbReference type="NCBI Taxonomy" id="449393"/>
    <lineage>
        <taxon>unclassified sequences</taxon>
        <taxon>metagenomes</taxon>
        <taxon>ecological metagenomes</taxon>
    </lineage>
</organism>
<dbReference type="InterPro" id="IPR025420">
    <property type="entry name" value="DUF4143"/>
</dbReference>
<accession>A0A6J7JP76</accession>
<evidence type="ECO:0000259" key="2">
    <source>
        <dbReference type="Pfam" id="PF13635"/>
    </source>
</evidence>